<dbReference type="AlphaFoldDB" id="A0A512H7F6"/>
<evidence type="ECO:0000259" key="2">
    <source>
        <dbReference type="Pfam" id="PF01521"/>
    </source>
</evidence>
<dbReference type="Pfam" id="PF01521">
    <property type="entry name" value="Fe-S_biosyn"/>
    <property type="match status" value="1"/>
</dbReference>
<organism evidence="3 4">
    <name type="scientific">Pararhodospirillum oryzae</name>
    <dbReference type="NCBI Taxonomy" id="478448"/>
    <lineage>
        <taxon>Bacteria</taxon>
        <taxon>Pseudomonadati</taxon>
        <taxon>Pseudomonadota</taxon>
        <taxon>Alphaproteobacteria</taxon>
        <taxon>Rhodospirillales</taxon>
        <taxon>Rhodospirillaceae</taxon>
        <taxon>Pararhodospirillum</taxon>
    </lineage>
</organism>
<evidence type="ECO:0000313" key="3">
    <source>
        <dbReference type="EMBL" id="GEO81395.1"/>
    </source>
</evidence>
<dbReference type="NCBIfam" id="TIGR00049">
    <property type="entry name" value="iron-sulfur cluster assembly accessory protein"/>
    <property type="match status" value="1"/>
</dbReference>
<keyword evidence="4" id="KW-1185">Reference proteome</keyword>
<protein>
    <recommendedName>
        <fullName evidence="2">Core domain-containing protein</fullName>
    </recommendedName>
</protein>
<gene>
    <name evidence="3" type="ORF">ROR02_15260</name>
</gene>
<accession>A0A512H7F6</accession>
<dbReference type="InterPro" id="IPR000361">
    <property type="entry name" value="ATAP_core_dom"/>
</dbReference>
<dbReference type="EMBL" id="BJZO01000035">
    <property type="protein sequence ID" value="GEO81395.1"/>
    <property type="molecule type" value="Genomic_DNA"/>
</dbReference>
<proteinExistence type="inferred from homology"/>
<dbReference type="Gene3D" id="2.60.300.12">
    <property type="entry name" value="HesB-like domain"/>
    <property type="match status" value="1"/>
</dbReference>
<feature type="domain" description="Core" evidence="2">
    <location>
        <begin position="1"/>
        <end position="101"/>
    </location>
</feature>
<dbReference type="PANTHER" id="PTHR10072">
    <property type="entry name" value="IRON-SULFUR CLUSTER ASSEMBLY PROTEIN"/>
    <property type="match status" value="1"/>
</dbReference>
<dbReference type="GO" id="GO:0005829">
    <property type="term" value="C:cytosol"/>
    <property type="evidence" value="ECO:0007669"/>
    <property type="project" value="TreeGrafter"/>
</dbReference>
<dbReference type="SUPFAM" id="SSF89360">
    <property type="entry name" value="HesB-like domain"/>
    <property type="match status" value="1"/>
</dbReference>
<dbReference type="InterPro" id="IPR050322">
    <property type="entry name" value="Fe-S_cluster_asmbl/transfer"/>
</dbReference>
<dbReference type="GO" id="GO:0051537">
    <property type="term" value="F:2 iron, 2 sulfur cluster binding"/>
    <property type="evidence" value="ECO:0007669"/>
    <property type="project" value="TreeGrafter"/>
</dbReference>
<evidence type="ECO:0000256" key="1">
    <source>
        <dbReference type="ARBA" id="ARBA00006718"/>
    </source>
</evidence>
<sequence>MTLTERAAEVVRDVVGRSLEAPTGLRVRVSLGGCAGVVYRLGLERAPAEGDHVIDLGTAKVFVDAESQPLIDGTTIDFIEDEGAPGFVFDNPNAVGRCSCGRGAGEATC</sequence>
<dbReference type="GO" id="GO:0016226">
    <property type="term" value="P:iron-sulfur cluster assembly"/>
    <property type="evidence" value="ECO:0007669"/>
    <property type="project" value="InterPro"/>
</dbReference>
<dbReference type="InterPro" id="IPR035903">
    <property type="entry name" value="HesB-like_dom_sf"/>
</dbReference>
<comment type="caution">
    <text evidence="3">The sequence shown here is derived from an EMBL/GenBank/DDBJ whole genome shotgun (WGS) entry which is preliminary data.</text>
</comment>
<evidence type="ECO:0000313" key="4">
    <source>
        <dbReference type="Proteomes" id="UP000321567"/>
    </source>
</evidence>
<name>A0A512H7F6_9PROT</name>
<reference evidence="3 4" key="1">
    <citation type="submission" date="2019-07" db="EMBL/GenBank/DDBJ databases">
        <title>Whole genome shotgun sequence of Rhodospirillum oryzae NBRC 107573.</title>
        <authorList>
            <person name="Hosoyama A."/>
            <person name="Uohara A."/>
            <person name="Ohji S."/>
            <person name="Ichikawa N."/>
        </authorList>
    </citation>
    <scope>NUCLEOTIDE SEQUENCE [LARGE SCALE GENOMIC DNA]</scope>
    <source>
        <strain evidence="3 4">NBRC 107573</strain>
    </source>
</reference>
<dbReference type="InterPro" id="IPR016092">
    <property type="entry name" value="ATAP"/>
</dbReference>
<dbReference type="PANTHER" id="PTHR10072:SF41">
    <property type="entry name" value="IRON-SULFUR CLUSTER ASSEMBLY 1 HOMOLOG, MITOCHONDRIAL"/>
    <property type="match status" value="1"/>
</dbReference>
<comment type="similarity">
    <text evidence="1">Belongs to the HesB/IscA family.</text>
</comment>
<dbReference type="Proteomes" id="UP000321567">
    <property type="component" value="Unassembled WGS sequence"/>
</dbReference>